<accession>A0A1C7MBA0</accession>
<keyword evidence="1" id="KW-1133">Transmembrane helix</keyword>
<sequence>MWATTSSKSYGVHDIDKFVVRGSSVVSCLVLPARQVRFVIFSTHFSIIMAHGLRNNMKPLRVILYSKLIFGVLRLSLGAFINNVIAFQIYPLESGINMLT</sequence>
<proteinExistence type="predicted"/>
<organism evidence="2 3">
    <name type="scientific">Grifola frondosa</name>
    <name type="common">Maitake</name>
    <name type="synonym">Polyporus frondosus</name>
    <dbReference type="NCBI Taxonomy" id="5627"/>
    <lineage>
        <taxon>Eukaryota</taxon>
        <taxon>Fungi</taxon>
        <taxon>Dikarya</taxon>
        <taxon>Basidiomycota</taxon>
        <taxon>Agaricomycotina</taxon>
        <taxon>Agaricomycetes</taxon>
        <taxon>Polyporales</taxon>
        <taxon>Grifolaceae</taxon>
        <taxon>Grifola</taxon>
    </lineage>
</organism>
<keyword evidence="1" id="KW-0472">Membrane</keyword>
<keyword evidence="1" id="KW-0812">Transmembrane</keyword>
<evidence type="ECO:0000256" key="1">
    <source>
        <dbReference type="SAM" id="Phobius"/>
    </source>
</evidence>
<feature type="transmembrane region" description="Helical" evidence="1">
    <location>
        <begin position="65"/>
        <end position="90"/>
    </location>
</feature>
<keyword evidence="3" id="KW-1185">Reference proteome</keyword>
<name>A0A1C7MBA0_GRIFR</name>
<reference evidence="2 3" key="1">
    <citation type="submission" date="2016-03" db="EMBL/GenBank/DDBJ databases">
        <title>Whole genome sequencing of Grifola frondosa 9006-11.</title>
        <authorList>
            <person name="Min B."/>
            <person name="Park H."/>
            <person name="Kim J.-G."/>
            <person name="Cho H."/>
            <person name="Oh Y.-L."/>
            <person name="Kong W.-S."/>
            <person name="Choi I.-G."/>
        </authorList>
    </citation>
    <scope>NUCLEOTIDE SEQUENCE [LARGE SCALE GENOMIC DNA]</scope>
    <source>
        <strain evidence="2 3">9006-11</strain>
    </source>
</reference>
<gene>
    <name evidence="2" type="ORF">A0H81_05962</name>
</gene>
<evidence type="ECO:0000313" key="2">
    <source>
        <dbReference type="EMBL" id="OBZ73689.1"/>
    </source>
</evidence>
<comment type="caution">
    <text evidence="2">The sequence shown here is derived from an EMBL/GenBank/DDBJ whole genome shotgun (WGS) entry which is preliminary data.</text>
</comment>
<protein>
    <submittedName>
        <fullName evidence="2">Uncharacterized protein</fullName>
    </submittedName>
</protein>
<dbReference type="Proteomes" id="UP000092993">
    <property type="component" value="Unassembled WGS sequence"/>
</dbReference>
<dbReference type="AlphaFoldDB" id="A0A1C7MBA0"/>
<evidence type="ECO:0000313" key="3">
    <source>
        <dbReference type="Proteomes" id="UP000092993"/>
    </source>
</evidence>
<dbReference type="EMBL" id="LUGG01000006">
    <property type="protein sequence ID" value="OBZ73689.1"/>
    <property type="molecule type" value="Genomic_DNA"/>
</dbReference>